<dbReference type="Proteomes" id="UP000830167">
    <property type="component" value="Chromosome"/>
</dbReference>
<proteinExistence type="predicted"/>
<keyword evidence="2" id="KW-1185">Reference proteome</keyword>
<sequence length="137" mass="15946">MSGPALKQLHAHHAIHQGTFTEAEEIMEIIRQLCLQGSTDRALELSHILMEHWETRTLAHAEAEEEGFYLEKIQENPELTTLITKFKRDHELVKILVNETKELLQQREINQAILTRLEAILAIVEIHSREEEMYLLS</sequence>
<name>A0ABY4CMY8_9BACL</name>
<dbReference type="EMBL" id="CP089291">
    <property type="protein sequence ID" value="UOF91858.1"/>
    <property type="molecule type" value="Genomic_DNA"/>
</dbReference>
<accession>A0ABY4CMY8</accession>
<evidence type="ECO:0000313" key="2">
    <source>
        <dbReference type="Proteomes" id="UP000830167"/>
    </source>
</evidence>
<organism evidence="1 2">
    <name type="scientific">Fodinisporobacter ferrooxydans</name>
    <dbReference type="NCBI Taxonomy" id="2901836"/>
    <lineage>
        <taxon>Bacteria</taxon>
        <taxon>Bacillati</taxon>
        <taxon>Bacillota</taxon>
        <taxon>Bacilli</taxon>
        <taxon>Bacillales</taxon>
        <taxon>Alicyclobacillaceae</taxon>
        <taxon>Fodinisporobacter</taxon>
    </lineage>
</organism>
<protein>
    <submittedName>
        <fullName evidence="1">Hemerythrin domain-containing protein</fullName>
    </submittedName>
</protein>
<reference evidence="1" key="1">
    <citation type="submission" date="2021-12" db="EMBL/GenBank/DDBJ databases">
        <title>Alicyclobacillaceae gen. nov., sp. nov., isolated from chalcocite enrichment system.</title>
        <authorList>
            <person name="Jiang Z."/>
        </authorList>
    </citation>
    <scope>NUCLEOTIDE SEQUENCE</scope>
    <source>
        <strain evidence="1">MYW30-H2</strain>
    </source>
</reference>
<dbReference type="RefSeq" id="WP_347438548.1">
    <property type="nucleotide sequence ID" value="NZ_CP089291.1"/>
</dbReference>
<gene>
    <name evidence="1" type="ORF">LSG31_06360</name>
</gene>
<evidence type="ECO:0000313" key="1">
    <source>
        <dbReference type="EMBL" id="UOF91858.1"/>
    </source>
</evidence>